<dbReference type="AlphaFoldDB" id="A0A5K7ZX75"/>
<sequence length="58" mass="6191">MDVSTVSSNTLAMASASQQMQTVMQAQMAMLSELAENQQEVAQLLTQSSLGQNINVMA</sequence>
<name>A0A5K7ZX75_9BACT</name>
<dbReference type="EMBL" id="AP021876">
    <property type="protein sequence ID" value="BBO84710.1"/>
    <property type="molecule type" value="Genomic_DNA"/>
</dbReference>
<protein>
    <recommendedName>
        <fullName evidence="3">Motility protein</fullName>
    </recommendedName>
</protein>
<dbReference type="Proteomes" id="UP000425960">
    <property type="component" value="Chromosome"/>
</dbReference>
<gene>
    <name evidence="1" type="ORF">DSCO28_52760</name>
</gene>
<dbReference type="RefSeq" id="WP_155312158.1">
    <property type="nucleotide sequence ID" value="NZ_AP021876.1"/>
</dbReference>
<reference evidence="1 2" key="1">
    <citation type="submission" date="2019-11" db="EMBL/GenBank/DDBJ databases">
        <title>Comparative genomics of hydrocarbon-degrading Desulfosarcina strains.</title>
        <authorList>
            <person name="Watanabe M."/>
            <person name="Kojima H."/>
            <person name="Fukui M."/>
        </authorList>
    </citation>
    <scope>NUCLEOTIDE SEQUENCE [LARGE SCALE GENOMIC DNA]</scope>
    <source>
        <strain evidence="1 2">28bB2T</strain>
    </source>
</reference>
<dbReference type="KEGG" id="dov:DSCO28_52760"/>
<proteinExistence type="predicted"/>
<evidence type="ECO:0000313" key="2">
    <source>
        <dbReference type="Proteomes" id="UP000425960"/>
    </source>
</evidence>
<evidence type="ECO:0000313" key="1">
    <source>
        <dbReference type="EMBL" id="BBO84710.1"/>
    </source>
</evidence>
<accession>A0A5K7ZX75</accession>
<organism evidence="1 2">
    <name type="scientific">Desulfosarcina ovata subsp. sediminis</name>
    <dbReference type="NCBI Taxonomy" id="885957"/>
    <lineage>
        <taxon>Bacteria</taxon>
        <taxon>Pseudomonadati</taxon>
        <taxon>Thermodesulfobacteriota</taxon>
        <taxon>Desulfobacteria</taxon>
        <taxon>Desulfobacterales</taxon>
        <taxon>Desulfosarcinaceae</taxon>
        <taxon>Desulfosarcina</taxon>
    </lineage>
</organism>
<evidence type="ECO:0008006" key="3">
    <source>
        <dbReference type="Google" id="ProtNLM"/>
    </source>
</evidence>